<feature type="transmembrane region" description="Helical" evidence="8">
    <location>
        <begin position="66"/>
        <end position="87"/>
    </location>
</feature>
<feature type="domain" description="NADH:quinone oxidoreductase/Mrp antiporter transmembrane" evidence="9">
    <location>
        <begin position="110"/>
        <end position="375"/>
    </location>
</feature>
<dbReference type="EC" id="1.6.99.5" evidence="10"/>
<feature type="transmembrane region" description="Helical" evidence="8">
    <location>
        <begin position="35"/>
        <end position="54"/>
    </location>
</feature>
<sequence length="589" mass="63008">MFTMHPSVFLAAGAFLVLVLPARWRHVGLLGGPALAVLAVLGLQPGTVVPFPFLDFELQVLRVDALARVFGIIFATTALLGAVYALHVKTRGEHAAALLYAAGSLGVVFAGDWLTLFFCWELMAASSVFLIWFRGRPESLAAGFRYLLVHFLGGNLLLGGILLLMSQGSMDVVSLTGTGGPAFWLILAGVAINAAVVPLHAWLTDAYPEGTVTGSVFLSAFTTKVAVCVLIRVFPGTELLIWAGVVMALYGAVYAILENDARRLLAYSIISQVGYMVAAVGIGTELALNGATAHAFSHILYKALLFMGAGAVLYATGKSKLTELGGLARAMPAVVVLFMIGSLSISGVPLLSGFISKSLVVYSAEASGLALVTLLLQLAGVGTFLHTGLKLPYLMFFGENRHNLRPAKLPLNMYAAMAGGALLCVLFGVYPALLYAQLPYPMAYEPFAVLKVLATVQLLLAAAAGFWLCRAGFGPEPTVSLDFDWFYRKPAAALLGRALDGLRGVKGTVEGWGAAFFRIAAPYVRNPLLVGVDLLRNTSYRAARRLDQEGWSGRVPYDENRHRFPTGFSVLWSLMFLSLMVVFLYAGLL</sequence>
<evidence type="ECO:0000256" key="4">
    <source>
        <dbReference type="ARBA" id="ARBA00022989"/>
    </source>
</evidence>
<evidence type="ECO:0000256" key="1">
    <source>
        <dbReference type="ARBA" id="ARBA00004651"/>
    </source>
</evidence>
<reference evidence="10 11" key="2">
    <citation type="journal article" date="2008" name="Science">
        <title>Environmental genomics reveals a single-species ecosystem deep within Earth.</title>
        <authorList>
            <person name="Chivian D."/>
            <person name="Brodie E.L."/>
            <person name="Alm E.J."/>
            <person name="Culley D.E."/>
            <person name="Dehal P.S."/>
            <person name="Desantis T.Z."/>
            <person name="Gihring T.M."/>
            <person name="Lapidus A."/>
            <person name="Lin L.H."/>
            <person name="Lowry S.R."/>
            <person name="Moser D.P."/>
            <person name="Richardson P.M."/>
            <person name="Southam G."/>
            <person name="Wanger G."/>
            <person name="Pratt L.M."/>
            <person name="Andersen G.L."/>
            <person name="Hazen T.C."/>
            <person name="Brockman F.J."/>
            <person name="Arkin A.P."/>
            <person name="Onstott T.C."/>
        </authorList>
    </citation>
    <scope>NUCLEOTIDE SEQUENCE [LARGE SCALE GENOMIC DNA]</scope>
    <source>
        <strain evidence="10 11">MP104C</strain>
    </source>
</reference>
<name>B1I6L6_DESAP</name>
<evidence type="ECO:0000256" key="2">
    <source>
        <dbReference type="ARBA" id="ARBA00022475"/>
    </source>
</evidence>
<evidence type="ECO:0000256" key="5">
    <source>
        <dbReference type="ARBA" id="ARBA00023002"/>
    </source>
</evidence>
<feature type="transmembrane region" description="Helical" evidence="8">
    <location>
        <begin position="215"/>
        <end position="233"/>
    </location>
</feature>
<feature type="transmembrane region" description="Helical" evidence="8">
    <location>
        <begin position="99"/>
        <end position="132"/>
    </location>
</feature>
<evidence type="ECO:0000256" key="6">
    <source>
        <dbReference type="ARBA" id="ARBA00023136"/>
    </source>
</evidence>
<dbReference type="EMBL" id="CP000860">
    <property type="protein sequence ID" value="ACA60645.1"/>
    <property type="molecule type" value="Genomic_DNA"/>
</dbReference>
<dbReference type="PANTHER" id="PTHR42682:SF4">
    <property type="entry name" value="NADH-UBIQUINONE_PLASTOQUINONE"/>
    <property type="match status" value="1"/>
</dbReference>
<reference evidence="11" key="1">
    <citation type="submission" date="2007-10" db="EMBL/GenBank/DDBJ databases">
        <title>Complete sequence of chromosome of Desulforudis audaxviator MP104C.</title>
        <authorList>
            <person name="Copeland A."/>
            <person name="Lucas S."/>
            <person name="Lapidus A."/>
            <person name="Barry K."/>
            <person name="Glavina del Rio T."/>
            <person name="Dalin E."/>
            <person name="Tice H."/>
            <person name="Bruce D."/>
            <person name="Pitluck S."/>
            <person name="Lowry S.R."/>
            <person name="Larimer F."/>
            <person name="Land M.L."/>
            <person name="Hauser L."/>
            <person name="Kyrpides N."/>
            <person name="Ivanova N.N."/>
            <person name="Richardson P."/>
        </authorList>
    </citation>
    <scope>NUCLEOTIDE SEQUENCE [LARGE SCALE GENOMIC DNA]</scope>
    <source>
        <strain evidence="11">MP104C</strain>
    </source>
</reference>
<comment type="subcellular location">
    <subcellularLocation>
        <location evidence="1">Cell membrane</location>
        <topology evidence="1">Multi-pass membrane protein</topology>
    </subcellularLocation>
    <subcellularLocation>
        <location evidence="7">Membrane</location>
        <topology evidence="7">Multi-pass membrane protein</topology>
    </subcellularLocation>
</comment>
<gene>
    <name evidence="10" type="ordered locus">Daud_2158</name>
</gene>
<feature type="transmembrane region" description="Helical" evidence="8">
    <location>
        <begin position="183"/>
        <end position="203"/>
    </location>
</feature>
<keyword evidence="3 7" id="KW-0812">Transmembrane</keyword>
<dbReference type="AlphaFoldDB" id="B1I6L6"/>
<dbReference type="Pfam" id="PF00361">
    <property type="entry name" value="Proton_antipo_M"/>
    <property type="match status" value="1"/>
</dbReference>
<evidence type="ECO:0000259" key="9">
    <source>
        <dbReference type="Pfam" id="PF00361"/>
    </source>
</evidence>
<feature type="transmembrane region" description="Helical" evidence="8">
    <location>
        <begin position="295"/>
        <end position="315"/>
    </location>
</feature>
<feature type="transmembrane region" description="Helical" evidence="8">
    <location>
        <begin position="414"/>
        <end position="436"/>
    </location>
</feature>
<dbReference type="InterPro" id="IPR001750">
    <property type="entry name" value="ND/Mrp_TM"/>
</dbReference>
<dbReference type="InterPro" id="IPR052175">
    <property type="entry name" value="ComplexI-like_HydComp"/>
</dbReference>
<proteinExistence type="predicted"/>
<evidence type="ECO:0000256" key="3">
    <source>
        <dbReference type="ARBA" id="ARBA00022692"/>
    </source>
</evidence>
<feature type="transmembrane region" description="Helical" evidence="8">
    <location>
        <begin position="570"/>
        <end position="588"/>
    </location>
</feature>
<feature type="transmembrane region" description="Helical" evidence="8">
    <location>
        <begin position="144"/>
        <end position="163"/>
    </location>
</feature>
<keyword evidence="11" id="KW-1185">Reference proteome</keyword>
<dbReference type="PRINTS" id="PR01434">
    <property type="entry name" value="NADHDHGNASE5"/>
</dbReference>
<feature type="transmembrane region" description="Helical" evidence="8">
    <location>
        <begin position="448"/>
        <end position="469"/>
    </location>
</feature>
<feature type="transmembrane region" description="Helical" evidence="8">
    <location>
        <begin position="368"/>
        <end position="393"/>
    </location>
</feature>
<keyword evidence="4 8" id="KW-1133">Transmembrane helix</keyword>
<feature type="transmembrane region" description="Helical" evidence="8">
    <location>
        <begin position="239"/>
        <end position="257"/>
    </location>
</feature>
<dbReference type="GO" id="GO:0005886">
    <property type="term" value="C:plasma membrane"/>
    <property type="evidence" value="ECO:0007669"/>
    <property type="project" value="UniProtKB-SubCell"/>
</dbReference>
<dbReference type="NCBIfam" id="NF009310">
    <property type="entry name" value="PRK12668.1"/>
    <property type="match status" value="1"/>
</dbReference>
<organism evidence="10 11">
    <name type="scientific">Desulforudis audaxviator (strain MP104C)</name>
    <dbReference type="NCBI Taxonomy" id="477974"/>
    <lineage>
        <taxon>Bacteria</taxon>
        <taxon>Bacillati</taxon>
        <taxon>Bacillota</taxon>
        <taxon>Clostridia</taxon>
        <taxon>Thermoanaerobacterales</taxon>
        <taxon>Candidatus Desulforudaceae</taxon>
        <taxon>Candidatus Desulforudis</taxon>
    </lineage>
</organism>
<dbReference type="STRING" id="477974.Daud_2158"/>
<accession>B1I6L6</accession>
<keyword evidence="2" id="KW-1003">Cell membrane</keyword>
<dbReference type="RefSeq" id="WP_012303220.1">
    <property type="nucleotide sequence ID" value="NC_010424.1"/>
</dbReference>
<dbReference type="HOGENOM" id="CLU_030481_0_0_9"/>
<dbReference type="KEGG" id="dau:Daud_2158"/>
<evidence type="ECO:0000256" key="7">
    <source>
        <dbReference type="RuleBase" id="RU000320"/>
    </source>
</evidence>
<protein>
    <submittedName>
        <fullName evidence="10">NADH dehydrogenase (Quinone)</fullName>
        <ecNumber evidence="10">1.6.99.5</ecNumber>
    </submittedName>
</protein>
<evidence type="ECO:0000313" key="11">
    <source>
        <dbReference type="Proteomes" id="UP000008544"/>
    </source>
</evidence>
<dbReference type="OrthoDB" id="9807568at2"/>
<evidence type="ECO:0000256" key="8">
    <source>
        <dbReference type="SAM" id="Phobius"/>
    </source>
</evidence>
<keyword evidence="6 8" id="KW-0472">Membrane</keyword>
<keyword evidence="5 10" id="KW-0560">Oxidoreductase</keyword>
<feature type="transmembrane region" description="Helical" evidence="8">
    <location>
        <begin position="264"/>
        <end position="283"/>
    </location>
</feature>
<evidence type="ECO:0000313" key="10">
    <source>
        <dbReference type="EMBL" id="ACA60645.1"/>
    </source>
</evidence>
<feature type="transmembrane region" description="Helical" evidence="8">
    <location>
        <begin position="327"/>
        <end position="348"/>
    </location>
</feature>
<dbReference type="GO" id="GO:0016491">
    <property type="term" value="F:oxidoreductase activity"/>
    <property type="evidence" value="ECO:0007669"/>
    <property type="project" value="UniProtKB-KW"/>
</dbReference>
<dbReference type="eggNOG" id="COG0651">
    <property type="taxonomic scope" value="Bacteria"/>
</dbReference>
<dbReference type="Proteomes" id="UP000008544">
    <property type="component" value="Chromosome"/>
</dbReference>
<dbReference type="PANTHER" id="PTHR42682">
    <property type="entry name" value="HYDROGENASE-4 COMPONENT F"/>
    <property type="match status" value="1"/>
</dbReference>